<accession>A0ABY6MZ40</accession>
<keyword evidence="2" id="KW-1185">Reference proteome</keyword>
<evidence type="ECO:0000313" key="1">
    <source>
        <dbReference type="EMBL" id="UZE95029.1"/>
    </source>
</evidence>
<dbReference type="RefSeq" id="WP_265046521.1">
    <property type="nucleotide sequence ID" value="NZ_CP100390.1"/>
</dbReference>
<protein>
    <submittedName>
        <fullName evidence="1">Uncharacterized protein</fullName>
    </submittedName>
</protein>
<proteinExistence type="predicted"/>
<dbReference type="Proteomes" id="UP001163739">
    <property type="component" value="Chromosome"/>
</dbReference>
<name>A0ABY6MZ40_9ALTE</name>
<gene>
    <name evidence="1" type="ORF">NKI27_13245</name>
</gene>
<sequence length="215" mass="24447">MSSSNNSADDIGFQTYVANRLSPLSDVEFEVLRSLIWGSTYKEYFDPKEFSEQKYTTVFAKLQSMVNEADPALFLDAAYRHGLVLRSPTSAVSILWPLFTSMEEDKVEDGLYLWSVYEVFQTMQNELTDYLAQDEEAQKVMLNASQNSQALMMFSLELTALNTENKQQISSLEELGDNGLSLFLKRRIEDHLNVDMSTTEGTEAKEQLQVLVNGF</sequence>
<evidence type="ECO:0000313" key="2">
    <source>
        <dbReference type="Proteomes" id="UP001163739"/>
    </source>
</evidence>
<reference evidence="1" key="1">
    <citation type="submission" date="2022-06" db="EMBL/GenBank/DDBJ databases">
        <title>Alkalimarinus sp. nov., isolated from gut of a Alitta virens.</title>
        <authorList>
            <person name="Yang A.I."/>
            <person name="Shin N.-R."/>
        </authorList>
    </citation>
    <scope>NUCLEOTIDE SEQUENCE</scope>
    <source>
        <strain evidence="1">A2M4</strain>
    </source>
</reference>
<dbReference type="EMBL" id="CP100390">
    <property type="protein sequence ID" value="UZE95029.1"/>
    <property type="molecule type" value="Genomic_DNA"/>
</dbReference>
<organism evidence="1 2">
    <name type="scientific">Alkalimarinus alittae</name>
    <dbReference type="NCBI Taxonomy" id="2961619"/>
    <lineage>
        <taxon>Bacteria</taxon>
        <taxon>Pseudomonadati</taxon>
        <taxon>Pseudomonadota</taxon>
        <taxon>Gammaproteobacteria</taxon>
        <taxon>Alteromonadales</taxon>
        <taxon>Alteromonadaceae</taxon>
        <taxon>Alkalimarinus</taxon>
    </lineage>
</organism>